<keyword evidence="3" id="KW-1185">Reference proteome</keyword>
<evidence type="ECO:0000259" key="1">
    <source>
        <dbReference type="Pfam" id="PF13175"/>
    </source>
</evidence>
<dbReference type="PANTHER" id="PTHR43581">
    <property type="entry name" value="ATP/GTP PHOSPHATASE"/>
    <property type="match status" value="1"/>
</dbReference>
<evidence type="ECO:0000313" key="3">
    <source>
        <dbReference type="Proteomes" id="UP000195963"/>
    </source>
</evidence>
<evidence type="ECO:0000313" key="2">
    <source>
        <dbReference type="EMBL" id="SMY31813.1"/>
    </source>
</evidence>
<feature type="domain" description="Endonuclease GajA/Old nuclease/RecF-like AAA" evidence="1">
    <location>
        <begin position="6"/>
        <end position="362"/>
    </location>
</feature>
<reference evidence="3" key="1">
    <citation type="submission" date="2017-06" db="EMBL/GenBank/DDBJ databases">
        <authorList>
            <person name="Rodrigo-Torres L."/>
            <person name="Arahal R.D."/>
            <person name="Lucena T."/>
        </authorList>
    </citation>
    <scope>NUCLEOTIDE SEQUENCE [LARGE SCALE GENOMIC DNA]</scope>
    <source>
        <strain evidence="3">CECT 9190</strain>
    </source>
</reference>
<proteinExistence type="predicted"/>
<name>A0A1Y6M5I1_9GAMM</name>
<dbReference type="EMBL" id="FYAK01000001">
    <property type="protein sequence ID" value="SMY31813.1"/>
    <property type="molecule type" value="Genomic_DNA"/>
</dbReference>
<dbReference type="InterPro" id="IPR041685">
    <property type="entry name" value="AAA_GajA/Old/RecF-like"/>
</dbReference>
<organism evidence="2 3">
    <name type="scientific">Photobacterium malacitanum</name>
    <dbReference type="NCBI Taxonomy" id="2204294"/>
    <lineage>
        <taxon>Bacteria</taxon>
        <taxon>Pseudomonadati</taxon>
        <taxon>Pseudomonadota</taxon>
        <taxon>Gammaproteobacteria</taxon>
        <taxon>Vibrionales</taxon>
        <taxon>Vibrionaceae</taxon>
        <taxon>Photobacterium</taxon>
    </lineage>
</organism>
<dbReference type="PANTHER" id="PTHR43581:SF4">
    <property type="entry name" value="ATP_GTP PHOSPHATASE"/>
    <property type="match status" value="1"/>
</dbReference>
<dbReference type="InterPro" id="IPR027417">
    <property type="entry name" value="P-loop_NTPase"/>
</dbReference>
<dbReference type="AlphaFoldDB" id="A0A1Y6M5I1"/>
<accession>A0A1Y6M5I1</accession>
<protein>
    <submittedName>
        <fullName evidence="2">Recombination protein F</fullName>
    </submittedName>
</protein>
<dbReference type="InterPro" id="IPR051396">
    <property type="entry name" value="Bact_Antivir_Def_Nuclease"/>
</dbReference>
<dbReference type="Pfam" id="PF13175">
    <property type="entry name" value="AAA_15"/>
    <property type="match status" value="1"/>
</dbReference>
<gene>
    <name evidence="2" type="ORF">PMAL9190_00211</name>
</gene>
<sequence>MLVGLLLRHYKTYENAHFIPLSDSIDHKLNIFIGNNGVGKSSVLEALDSFFNGKYWNVNKNGAKKDSYISPVFLINKKEVKKNSQYFEVLSEYFWSVTADESSFTSKKQLTSGFFPLRDKLLERYSKEEYYFLTVGISYERQADIYIPFFYNHFGEKLTQKELISIKNEILYLYNYVYIPIESSIKNVLAIEATEAQALMGRVITDEIDKILTEKVFTSGSGHRANKSVLDVINSRLDEFMVNINQRMQYLGEKYSYNKEGKVKKNLTASDIRDIVIKEYFSIRTLKKENKEINDLSSGEKRIALIDLAYTFLSVDENKDSNIILAIDEPEASMHASLCFDQFKRLSELSNTYNRQVIATTHWYGLLPMCQKGTLHHINNINSSPTIKSFLLSNILEQRRTFPDDVELKSIFDLVSSILSIMKKSESNWLICEGSDDAMYLKYLIGDKVNNLTILPVGGCANVIKIYSYLFTPISEKIEKGLINGRVFCLIDTDDQQPSLTLPSESGKELLIRRLQRHENNVSLSRVGKIGVYSKTEIEDCLGNDCFYDAVSHVIEELAPNNIKEIYSNFKFSNESLYSNINYDDSCIKPINMEGHDNKKDLINYIQKPEIKFEIAKKYIENDEHDLEWINEILNAFNK</sequence>
<dbReference type="Gene3D" id="3.40.50.300">
    <property type="entry name" value="P-loop containing nucleotide triphosphate hydrolases"/>
    <property type="match status" value="1"/>
</dbReference>
<dbReference type="SUPFAM" id="SSF52540">
    <property type="entry name" value="P-loop containing nucleoside triphosphate hydrolases"/>
    <property type="match status" value="1"/>
</dbReference>
<dbReference type="RefSeq" id="WP_087843529.1">
    <property type="nucleotide sequence ID" value="NZ_FYAK01000001.1"/>
</dbReference>
<dbReference type="Proteomes" id="UP000195963">
    <property type="component" value="Unassembled WGS sequence"/>
</dbReference>